<proteinExistence type="predicted"/>
<keyword evidence="1" id="KW-0540">Nuclease</keyword>
<feature type="signal peptide" evidence="3">
    <location>
        <begin position="1"/>
        <end position="18"/>
    </location>
</feature>
<dbReference type="PANTHER" id="PTHR33607:SF2">
    <property type="entry name" value="ENDONUCLEASE-1"/>
    <property type="match status" value="1"/>
</dbReference>
<evidence type="ECO:0000256" key="2">
    <source>
        <dbReference type="ARBA" id="ARBA00022801"/>
    </source>
</evidence>
<keyword evidence="3" id="KW-0732">Signal</keyword>
<feature type="chain" id="PRO_5042027712" description="Subtilisin" evidence="3">
    <location>
        <begin position="19"/>
        <end position="523"/>
    </location>
</feature>
<evidence type="ECO:0000256" key="1">
    <source>
        <dbReference type="ARBA" id="ARBA00022722"/>
    </source>
</evidence>
<accession>A0AAD2FWA1</accession>
<organism evidence="4 5">
    <name type="scientific">Cylindrotheca closterium</name>
    <dbReference type="NCBI Taxonomy" id="2856"/>
    <lineage>
        <taxon>Eukaryota</taxon>
        <taxon>Sar</taxon>
        <taxon>Stramenopiles</taxon>
        <taxon>Ochrophyta</taxon>
        <taxon>Bacillariophyta</taxon>
        <taxon>Bacillariophyceae</taxon>
        <taxon>Bacillariophycidae</taxon>
        <taxon>Bacillariales</taxon>
        <taxon>Bacillariaceae</taxon>
        <taxon>Cylindrotheca</taxon>
    </lineage>
</organism>
<evidence type="ECO:0008006" key="6">
    <source>
        <dbReference type="Google" id="ProtNLM"/>
    </source>
</evidence>
<protein>
    <recommendedName>
        <fullName evidence="6">Subtilisin</fullName>
    </recommendedName>
</protein>
<name>A0AAD2FWA1_9STRA</name>
<dbReference type="GO" id="GO:0004518">
    <property type="term" value="F:nuclease activity"/>
    <property type="evidence" value="ECO:0007669"/>
    <property type="project" value="UniProtKB-KW"/>
</dbReference>
<keyword evidence="5" id="KW-1185">Reference proteome</keyword>
<dbReference type="SUPFAM" id="SSF54060">
    <property type="entry name" value="His-Me finger endonucleases"/>
    <property type="match status" value="1"/>
</dbReference>
<dbReference type="Proteomes" id="UP001295423">
    <property type="component" value="Unassembled WGS sequence"/>
</dbReference>
<gene>
    <name evidence="4" type="ORF">CYCCA115_LOCUS15376</name>
</gene>
<dbReference type="AlphaFoldDB" id="A0AAD2FWA1"/>
<reference evidence="4" key="1">
    <citation type="submission" date="2023-08" db="EMBL/GenBank/DDBJ databases">
        <authorList>
            <person name="Audoor S."/>
            <person name="Bilcke G."/>
        </authorList>
    </citation>
    <scope>NUCLEOTIDE SEQUENCE</scope>
</reference>
<dbReference type="GO" id="GO:0016787">
    <property type="term" value="F:hydrolase activity"/>
    <property type="evidence" value="ECO:0007669"/>
    <property type="project" value="UniProtKB-KW"/>
</dbReference>
<evidence type="ECO:0000313" key="5">
    <source>
        <dbReference type="Proteomes" id="UP001295423"/>
    </source>
</evidence>
<keyword evidence="2" id="KW-0378">Hydrolase</keyword>
<evidence type="ECO:0000256" key="3">
    <source>
        <dbReference type="SAM" id="SignalP"/>
    </source>
</evidence>
<dbReference type="InterPro" id="IPR044925">
    <property type="entry name" value="His-Me_finger_sf"/>
</dbReference>
<dbReference type="InterPro" id="IPR007346">
    <property type="entry name" value="Endonuclease-I"/>
</dbReference>
<dbReference type="Pfam" id="PF04231">
    <property type="entry name" value="Endonuclease_1"/>
    <property type="match status" value="1"/>
</dbReference>
<comment type="caution">
    <text evidence="4">The sequence shown here is derived from an EMBL/GenBank/DDBJ whole genome shotgun (WGS) entry which is preliminary data.</text>
</comment>
<dbReference type="EMBL" id="CAKOGP040001870">
    <property type="protein sequence ID" value="CAJ1954784.1"/>
    <property type="molecule type" value="Genomic_DNA"/>
</dbReference>
<dbReference type="PANTHER" id="PTHR33607">
    <property type="entry name" value="ENDONUCLEASE-1"/>
    <property type="match status" value="1"/>
</dbReference>
<sequence>MKYTAATTFAAVVSVASAQSSYGGCAQGAYYGGLDLGADRASLRTYLGNLLHDTHRGIWPGTNVNEPGVADTWAALMDLDQGSFPGQVRLLYAQQDVDAVPFAGSRGWTKEQIFPINRGVGVDGIDLNDLHNLRPTTYLSNVVRGDKYFGECGILTPAETCVNPAEGGTEGTCTCNRIYTPPPEVQGDIARALMYMDLRYDGRDDNTLNLRLTDCPFQHERDMAYLSQMITWHKADPPDDAERARNDKACGTWQGNRNPLVDFPELVDLLWDPPLPLPAIGERQIYEACELIPTDPPTLEPNQCEQLLPGDIYFWLINSQSPATLGLFAFVEMDPGFKLFMTTNPWDGEKFNTNQGGTVSLEVPGDGVDGGTPFGFGESALLFYNSWLSESGAFEPSSDGQPIFLYCLDNFDNPRPLLAFLYGNSKFSAPGQASYPTGESARPESLGELGVIKVAPGFSNAVFNEDVDGYANDELKAIIRDPDSWKVSNEDRFGPASSATINTTTSIAMVVIGVITLATSSFL</sequence>
<evidence type="ECO:0000313" key="4">
    <source>
        <dbReference type="EMBL" id="CAJ1954784.1"/>
    </source>
</evidence>